<organism evidence="2 3">
    <name type="scientific">Aduncisulcus paluster</name>
    <dbReference type="NCBI Taxonomy" id="2918883"/>
    <lineage>
        <taxon>Eukaryota</taxon>
        <taxon>Metamonada</taxon>
        <taxon>Carpediemonas-like organisms</taxon>
        <taxon>Aduncisulcus</taxon>
    </lineage>
</organism>
<proteinExistence type="predicted"/>
<keyword evidence="3" id="KW-1185">Reference proteome</keyword>
<sequence length="501" mass="59369">MDTPSSDEVRTLRAKYGSVSPFIKSISPTVPDRMGGIQSPDVGLEIRRLKSEVQKQTERADEAEKKIRELYIELNNLREEKERERRENRELLLEKGREMDRADEAEKKMREIHSELTDLREEREKETLAHRESVSARKISTLQSDLDDYKRQYRILETELREKKRELSEVENPSLYIQEKSMLQAEIENYKKDKTYYQAQIQKQSLELTHLRKQLEDEKTRLSHDLKELRADKSELSIARDMLLNQQKEHIKKISDLLDQLSSQRTKSEISEGMKESMKKTMDMMEEKCKQMKEEYKEKSIKMSQEFETSKAHLNSQYHSLKLRLEQECRKERERNEELTLHLREKEEKCCSLGLEIKELKAALEAVQRSKESFEAALMEGKPADQHELVRLMSEAKKAKDSSSCIAQKFSSLEEKHQKFVDEMKVQNEMYIALSSQTPHKYLMSIISKKDEEMRDLHEEIKTLKAHKERLKQQLITCSEFIQSMKRKRKAKKTVHLLIKK</sequence>
<protein>
    <submittedName>
        <fullName evidence="2">Uncharacterized protein</fullName>
    </submittedName>
</protein>
<name>A0ABQ5KXC9_9EUKA</name>
<feature type="coiled-coil region" evidence="1">
    <location>
        <begin position="447"/>
        <end position="474"/>
    </location>
</feature>
<dbReference type="EMBL" id="BQXS01011386">
    <property type="protein sequence ID" value="GKT37103.1"/>
    <property type="molecule type" value="Genomic_DNA"/>
</dbReference>
<accession>A0ABQ5KXC9</accession>
<evidence type="ECO:0000256" key="1">
    <source>
        <dbReference type="SAM" id="Coils"/>
    </source>
</evidence>
<evidence type="ECO:0000313" key="3">
    <source>
        <dbReference type="Proteomes" id="UP001057375"/>
    </source>
</evidence>
<dbReference type="Proteomes" id="UP001057375">
    <property type="component" value="Unassembled WGS sequence"/>
</dbReference>
<feature type="coiled-coil region" evidence="1">
    <location>
        <begin position="46"/>
        <end position="166"/>
    </location>
</feature>
<gene>
    <name evidence="2" type="ORF">ADUPG1_009953</name>
</gene>
<feature type="coiled-coil region" evidence="1">
    <location>
        <begin position="201"/>
        <end position="377"/>
    </location>
</feature>
<keyword evidence="1" id="KW-0175">Coiled coil</keyword>
<evidence type="ECO:0000313" key="2">
    <source>
        <dbReference type="EMBL" id="GKT37103.1"/>
    </source>
</evidence>
<reference evidence="2" key="1">
    <citation type="submission" date="2022-03" db="EMBL/GenBank/DDBJ databases">
        <title>Draft genome sequence of Aduncisulcus paluster, a free-living microaerophilic Fornicata.</title>
        <authorList>
            <person name="Yuyama I."/>
            <person name="Kume K."/>
            <person name="Tamura T."/>
            <person name="Inagaki Y."/>
            <person name="Hashimoto T."/>
        </authorList>
    </citation>
    <scope>NUCLEOTIDE SEQUENCE</scope>
    <source>
        <strain evidence="2">NY0171</strain>
    </source>
</reference>
<comment type="caution">
    <text evidence="2">The sequence shown here is derived from an EMBL/GenBank/DDBJ whole genome shotgun (WGS) entry which is preliminary data.</text>
</comment>